<dbReference type="AlphaFoldDB" id="A0AAN0Y4Y0"/>
<name>A0AAN0Y4Y0_VIBNA</name>
<evidence type="ECO:0000313" key="1">
    <source>
        <dbReference type="EMBL" id="ANQ14097.1"/>
    </source>
</evidence>
<accession>A0AAN0Y4Y0</accession>
<evidence type="ECO:0000313" key="2">
    <source>
        <dbReference type="Proteomes" id="UP000092741"/>
    </source>
</evidence>
<proteinExistence type="predicted"/>
<dbReference type="Proteomes" id="UP000092741">
    <property type="component" value="Chromosome 2"/>
</dbReference>
<dbReference type="EMBL" id="CP016346">
    <property type="protein sequence ID" value="ANQ14097.1"/>
    <property type="molecule type" value="Genomic_DNA"/>
</dbReference>
<protein>
    <submittedName>
        <fullName evidence="1">Uncharacterized protein</fullName>
    </submittedName>
</protein>
<sequence>MKVYGQKMIEVVVDRHCDICGASVMVDSNGVQLEEVGELTANWGFGSKRDGITHHLDMCESCFQVALSALKEHRRSIVMFDDEQDLPDENFGVDCSNSTH</sequence>
<reference evidence="1 2" key="1">
    <citation type="submission" date="2016-07" db="EMBL/GenBank/DDBJ databases">
        <title>Developing Vibrio natriegens as a novel, fast-growing host for biotechnology.</title>
        <authorList>
            <person name="Weinstock M.T."/>
            <person name="Hesek E.D."/>
            <person name="Wilson C.M."/>
            <person name="Gibson D.G."/>
        </authorList>
    </citation>
    <scope>NUCLEOTIDE SEQUENCE [LARGE SCALE GENOMIC DNA]</scope>
    <source>
        <strain evidence="1 2">ATCC 14048</strain>
    </source>
</reference>
<gene>
    <name evidence="1" type="ORF">BA890_15125</name>
</gene>
<dbReference type="KEGG" id="vna:PN96_19620"/>
<dbReference type="RefSeq" id="WP_020334718.1">
    <property type="nucleotide sequence ID" value="NZ_ATFJ01000032.1"/>
</dbReference>
<keyword evidence="2" id="KW-1185">Reference proteome</keyword>
<dbReference type="GeneID" id="70915049"/>
<organism evidence="1 2">
    <name type="scientific">Vibrio natriegens NBRC 15636 = ATCC 14048 = DSM 759</name>
    <dbReference type="NCBI Taxonomy" id="1219067"/>
    <lineage>
        <taxon>Bacteria</taxon>
        <taxon>Pseudomonadati</taxon>
        <taxon>Pseudomonadota</taxon>
        <taxon>Gammaproteobacteria</taxon>
        <taxon>Vibrionales</taxon>
        <taxon>Vibrionaceae</taxon>
        <taxon>Vibrio</taxon>
    </lineage>
</organism>